<evidence type="ECO:0000313" key="3">
    <source>
        <dbReference type="Proteomes" id="UP000324222"/>
    </source>
</evidence>
<evidence type="ECO:0000256" key="1">
    <source>
        <dbReference type="SAM" id="Phobius"/>
    </source>
</evidence>
<gene>
    <name evidence="2" type="ORF">E2C01_067298</name>
</gene>
<feature type="transmembrane region" description="Helical" evidence="1">
    <location>
        <begin position="37"/>
        <end position="58"/>
    </location>
</feature>
<feature type="transmembrane region" description="Helical" evidence="1">
    <location>
        <begin position="65"/>
        <end position="85"/>
    </location>
</feature>
<keyword evidence="3" id="KW-1185">Reference proteome</keyword>
<comment type="caution">
    <text evidence="2">The sequence shown here is derived from an EMBL/GenBank/DDBJ whole genome shotgun (WGS) entry which is preliminary data.</text>
</comment>
<dbReference type="Proteomes" id="UP000324222">
    <property type="component" value="Unassembled WGS sequence"/>
</dbReference>
<dbReference type="OrthoDB" id="6512734at2759"/>
<accession>A0A5B7HNR2</accession>
<dbReference type="EMBL" id="VSRR010035831">
    <property type="protein sequence ID" value="MPC72982.1"/>
    <property type="molecule type" value="Genomic_DNA"/>
</dbReference>
<name>A0A5B7HNR2_PORTR</name>
<sequence length="94" mass="10714">MADHPEDNDPFEEDIVFDEAGLLGGKMPRARRQATAGFLPTFMLFIRTVFLCIAFLGLVRVCVCLCIYLVVVLQGLGFTLVWPRLHIYTYPMFL</sequence>
<proteinExistence type="predicted"/>
<dbReference type="AlphaFoldDB" id="A0A5B7HNR2"/>
<protein>
    <submittedName>
        <fullName evidence="2">Uncharacterized protein</fullName>
    </submittedName>
</protein>
<organism evidence="2 3">
    <name type="scientific">Portunus trituberculatus</name>
    <name type="common">Swimming crab</name>
    <name type="synonym">Neptunus trituberculatus</name>
    <dbReference type="NCBI Taxonomy" id="210409"/>
    <lineage>
        <taxon>Eukaryota</taxon>
        <taxon>Metazoa</taxon>
        <taxon>Ecdysozoa</taxon>
        <taxon>Arthropoda</taxon>
        <taxon>Crustacea</taxon>
        <taxon>Multicrustacea</taxon>
        <taxon>Malacostraca</taxon>
        <taxon>Eumalacostraca</taxon>
        <taxon>Eucarida</taxon>
        <taxon>Decapoda</taxon>
        <taxon>Pleocyemata</taxon>
        <taxon>Brachyura</taxon>
        <taxon>Eubrachyura</taxon>
        <taxon>Portunoidea</taxon>
        <taxon>Portunidae</taxon>
        <taxon>Portuninae</taxon>
        <taxon>Portunus</taxon>
    </lineage>
</organism>
<keyword evidence="1" id="KW-0472">Membrane</keyword>
<keyword evidence="1" id="KW-1133">Transmembrane helix</keyword>
<evidence type="ECO:0000313" key="2">
    <source>
        <dbReference type="EMBL" id="MPC72982.1"/>
    </source>
</evidence>
<reference evidence="2 3" key="1">
    <citation type="submission" date="2019-05" db="EMBL/GenBank/DDBJ databases">
        <title>Another draft genome of Portunus trituberculatus and its Hox gene families provides insights of decapod evolution.</title>
        <authorList>
            <person name="Jeong J.-H."/>
            <person name="Song I."/>
            <person name="Kim S."/>
            <person name="Choi T."/>
            <person name="Kim D."/>
            <person name="Ryu S."/>
            <person name="Kim W."/>
        </authorList>
    </citation>
    <scope>NUCLEOTIDE SEQUENCE [LARGE SCALE GENOMIC DNA]</scope>
    <source>
        <tissue evidence="2">Muscle</tissue>
    </source>
</reference>
<keyword evidence="1" id="KW-0812">Transmembrane</keyword>